<name>A0A0G0GWQ8_9BACT</name>
<comment type="caution">
    <text evidence="1">The sequence shown here is derived from an EMBL/GenBank/DDBJ whole genome shotgun (WGS) entry which is preliminary data.</text>
</comment>
<evidence type="ECO:0000313" key="2">
    <source>
        <dbReference type="Proteomes" id="UP000034852"/>
    </source>
</evidence>
<dbReference type="AlphaFoldDB" id="A0A0G0GWQ8"/>
<dbReference type="InterPro" id="IPR014942">
    <property type="entry name" value="AbiEii"/>
</dbReference>
<protein>
    <recommendedName>
        <fullName evidence="3">Nucleotidyl transferase AbiEii/AbiGii toxin family protein</fullName>
    </recommendedName>
</protein>
<gene>
    <name evidence="1" type="ORF">US52_C0025G0006</name>
</gene>
<reference evidence="1 2" key="1">
    <citation type="journal article" date="2015" name="Nature">
        <title>rRNA introns, odd ribosomes, and small enigmatic genomes across a large radiation of phyla.</title>
        <authorList>
            <person name="Brown C.T."/>
            <person name="Hug L.A."/>
            <person name="Thomas B.C."/>
            <person name="Sharon I."/>
            <person name="Castelle C.J."/>
            <person name="Singh A."/>
            <person name="Wilkins M.J."/>
            <person name="Williams K.H."/>
            <person name="Banfield J.F."/>
        </authorList>
    </citation>
    <scope>NUCLEOTIDE SEQUENCE [LARGE SCALE GENOMIC DNA]</scope>
</reference>
<dbReference type="Proteomes" id="UP000034852">
    <property type="component" value="Unassembled WGS sequence"/>
</dbReference>
<organism evidence="1 2">
    <name type="scientific">candidate division WS6 bacterium GW2011_GWA2_37_6</name>
    <dbReference type="NCBI Taxonomy" id="1619087"/>
    <lineage>
        <taxon>Bacteria</taxon>
        <taxon>Candidatus Dojkabacteria</taxon>
    </lineage>
</organism>
<dbReference type="PATRIC" id="fig|1619087.5.peg.354"/>
<dbReference type="EMBL" id="LBTH01000025">
    <property type="protein sequence ID" value="KKQ35433.1"/>
    <property type="molecule type" value="Genomic_DNA"/>
</dbReference>
<sequence length="215" mass="24892">MELNKKVLTKESFETLESIMLNPNFNNFYLAGGTALALQLGHRKSIDLDFFSQKEFNTGLTNDLKTKNITDYKVVSLSDNSIELIINNTKIFFFYFAFPLFKKLKTISNIRLADPMNIGLMKLLALQGRSSRKDIIDLYLIDQQVIPLEKLLNIFEEHFPKESFNSYSSLKGLIDEKFLESEPMPMMLQQIDWQTALSRVEEKVVKHIQGIIKKE</sequence>
<evidence type="ECO:0008006" key="3">
    <source>
        <dbReference type="Google" id="ProtNLM"/>
    </source>
</evidence>
<dbReference type="Pfam" id="PF08843">
    <property type="entry name" value="AbiEii"/>
    <property type="match status" value="1"/>
</dbReference>
<accession>A0A0G0GWQ8</accession>
<evidence type="ECO:0000313" key="1">
    <source>
        <dbReference type="EMBL" id="KKQ35433.1"/>
    </source>
</evidence>
<proteinExistence type="predicted"/>